<dbReference type="RefSeq" id="WP_222200039.1">
    <property type="nucleotide sequence ID" value="NZ_JAIMFO010000009.1"/>
</dbReference>
<dbReference type="InterPro" id="IPR004590">
    <property type="entry name" value="ssDNA_annealing_RecT"/>
</dbReference>
<dbReference type="Proteomes" id="UP000700908">
    <property type="component" value="Unassembled WGS sequence"/>
</dbReference>
<dbReference type="EMBL" id="JAIMFO010000009">
    <property type="protein sequence ID" value="MBY4798323.1"/>
    <property type="molecule type" value="Genomic_DNA"/>
</dbReference>
<evidence type="ECO:0000256" key="1">
    <source>
        <dbReference type="SAM" id="MobiDB-lite"/>
    </source>
</evidence>
<accession>A0ABS7MMQ6</accession>
<dbReference type="InterPro" id="IPR018330">
    <property type="entry name" value="RecT_fam"/>
</dbReference>
<gene>
    <name evidence="2" type="ORF">K6V98_08190</name>
</gene>
<dbReference type="Pfam" id="PF03837">
    <property type="entry name" value="RecT"/>
    <property type="match status" value="1"/>
</dbReference>
<feature type="region of interest" description="Disordered" evidence="1">
    <location>
        <begin position="242"/>
        <end position="286"/>
    </location>
</feature>
<keyword evidence="3" id="KW-1185">Reference proteome</keyword>
<name>A0ABS7MMQ6_9ACTN</name>
<organism evidence="2 3">
    <name type="scientific">Collinsella ureilytica</name>
    <dbReference type="NCBI Taxonomy" id="2869515"/>
    <lineage>
        <taxon>Bacteria</taxon>
        <taxon>Bacillati</taxon>
        <taxon>Actinomycetota</taxon>
        <taxon>Coriobacteriia</taxon>
        <taxon>Coriobacteriales</taxon>
        <taxon>Coriobacteriaceae</taxon>
        <taxon>Collinsella</taxon>
    </lineage>
</organism>
<protein>
    <submittedName>
        <fullName evidence="2">Recombinase RecT</fullName>
    </submittedName>
</protein>
<reference evidence="2 3" key="1">
    <citation type="submission" date="2021-08" db="EMBL/GenBank/DDBJ databases">
        <title>Collinsella faecalis sp. nov. isolated from swine faeces.</title>
        <authorList>
            <person name="Oh B.S."/>
            <person name="Lee J.H."/>
        </authorList>
    </citation>
    <scope>NUCLEOTIDE SEQUENCE [LARGE SCALE GENOMIC DNA]</scope>
    <source>
        <strain evidence="2 3">AGMB00827</strain>
    </source>
</reference>
<comment type="caution">
    <text evidence="2">The sequence shown here is derived from an EMBL/GenBank/DDBJ whole genome shotgun (WGS) entry which is preliminary data.</text>
</comment>
<dbReference type="NCBIfam" id="TIGR00616">
    <property type="entry name" value="rect"/>
    <property type="match status" value="1"/>
</dbReference>
<feature type="compositionally biased region" description="Acidic residues" evidence="1">
    <location>
        <begin position="254"/>
        <end position="268"/>
    </location>
</feature>
<sequence>MGAIAKASTEIKKSENTGFKGLLERNWNRISAVAPRHMNRDRMFQLALSAYNQTPELAQCSPASVLGCLMKCTALGMEPSAVDGLGRAYILPFNNKKTGRKEATFILGYKGMIDLARRSGELRDISARVVHEGDEFEYEYGLNETLRHVPSTEPIDNRPLTHVYMVAHFKDGGHYIDVMTKQEVEAVKRRSKAGKYGPWATDYEAMAMKSVIRRAFKFLPVSVEGAEAAAADETVQVFNEEEDMPLIETQPNYETEEVPEGVDPETGEVVDAQPAESQAKPGSYSF</sequence>
<evidence type="ECO:0000313" key="3">
    <source>
        <dbReference type="Proteomes" id="UP000700908"/>
    </source>
</evidence>
<evidence type="ECO:0000313" key="2">
    <source>
        <dbReference type="EMBL" id="MBY4798323.1"/>
    </source>
</evidence>
<proteinExistence type="predicted"/>